<keyword evidence="1" id="KW-0805">Transcription regulation</keyword>
<evidence type="ECO:0000256" key="2">
    <source>
        <dbReference type="ARBA" id="ARBA00023125"/>
    </source>
</evidence>
<dbReference type="AlphaFoldDB" id="A0A233SY44"/>
<dbReference type="Gene3D" id="1.10.10.10">
    <property type="entry name" value="Winged helix-like DNA-binding domain superfamily/Winged helix DNA-binding domain"/>
    <property type="match status" value="1"/>
</dbReference>
<protein>
    <recommendedName>
        <fullName evidence="4">HTH luxR-type domain-containing protein</fullName>
    </recommendedName>
</protein>
<dbReference type="PANTHER" id="PTHR44688:SF16">
    <property type="entry name" value="DNA-BINDING TRANSCRIPTIONAL ACTIVATOR DEVR_DOSR"/>
    <property type="match status" value="1"/>
</dbReference>
<dbReference type="SMART" id="SM00421">
    <property type="entry name" value="HTH_LUXR"/>
    <property type="match status" value="1"/>
</dbReference>
<organism evidence="5 6">
    <name type="scientific">Streptomyces diastatochromogenes</name>
    <dbReference type="NCBI Taxonomy" id="42236"/>
    <lineage>
        <taxon>Bacteria</taxon>
        <taxon>Bacillati</taxon>
        <taxon>Actinomycetota</taxon>
        <taxon>Actinomycetes</taxon>
        <taxon>Kitasatosporales</taxon>
        <taxon>Streptomycetaceae</taxon>
        <taxon>Streptomyces</taxon>
    </lineage>
</organism>
<gene>
    <name evidence="5" type="ORF">BEK98_00350</name>
</gene>
<dbReference type="PRINTS" id="PR00038">
    <property type="entry name" value="HTHLUXR"/>
</dbReference>
<dbReference type="Pfam" id="PF00196">
    <property type="entry name" value="GerE"/>
    <property type="match status" value="1"/>
</dbReference>
<dbReference type="EMBL" id="MCGQ01000001">
    <property type="protein sequence ID" value="OXZ00556.1"/>
    <property type="molecule type" value="Genomic_DNA"/>
</dbReference>
<dbReference type="PROSITE" id="PS00622">
    <property type="entry name" value="HTH_LUXR_1"/>
    <property type="match status" value="1"/>
</dbReference>
<proteinExistence type="predicted"/>
<evidence type="ECO:0000256" key="3">
    <source>
        <dbReference type="ARBA" id="ARBA00023163"/>
    </source>
</evidence>
<name>A0A233SY44_STRDA</name>
<keyword evidence="6" id="KW-1185">Reference proteome</keyword>
<dbReference type="InterPro" id="IPR016032">
    <property type="entry name" value="Sig_transdc_resp-reg_C-effctor"/>
</dbReference>
<dbReference type="SUPFAM" id="SSF46894">
    <property type="entry name" value="C-terminal effector domain of the bipartite response regulators"/>
    <property type="match status" value="1"/>
</dbReference>
<dbReference type="InterPro" id="IPR000792">
    <property type="entry name" value="Tscrpt_reg_LuxR_C"/>
</dbReference>
<accession>A0A233SY44</accession>
<evidence type="ECO:0000256" key="1">
    <source>
        <dbReference type="ARBA" id="ARBA00023015"/>
    </source>
</evidence>
<dbReference type="Proteomes" id="UP000215483">
    <property type="component" value="Unassembled WGS sequence"/>
</dbReference>
<dbReference type="CDD" id="cd06170">
    <property type="entry name" value="LuxR_C_like"/>
    <property type="match status" value="1"/>
</dbReference>
<reference evidence="5 6" key="1">
    <citation type="submission" date="2016-07" db="EMBL/GenBank/DDBJ databases">
        <title>Draft genome of Streptomyces diastatochromogenes.</title>
        <authorList>
            <person name="Podduturi R."/>
            <person name="Lukassen M.B."/>
            <person name="Clausen N."/>
            <person name="Nielsen J.L."/>
            <person name="Jorgensen N.O."/>
        </authorList>
    </citation>
    <scope>NUCLEOTIDE SEQUENCE [LARGE SCALE GENOMIC DNA]</scope>
    <source>
        <strain evidence="5 6">DSM 40608</strain>
    </source>
</reference>
<keyword evidence="2" id="KW-0238">DNA-binding</keyword>
<evidence type="ECO:0000313" key="6">
    <source>
        <dbReference type="Proteomes" id="UP000215483"/>
    </source>
</evidence>
<evidence type="ECO:0000313" key="5">
    <source>
        <dbReference type="EMBL" id="OXZ00556.1"/>
    </source>
</evidence>
<keyword evidence="3" id="KW-0804">Transcription</keyword>
<sequence length="351" mass="37919">MTYAQRMAEAPGSTARLMDRALAVREAAMRAARGTATLDAVLAALADLVPFEVAGLSRWDEAAGRHINLTDAMPRATAGIIETELHRDPVFARIQRTREALWLSDMPRQLRRMSSVVRDIVEPSGFSEGTTQCLFTTDGRYVGVLNIGMTRPLDHLLPVRPVVAMLTDSLAAVADPLRKNDAYDQPSEPGDGGWAMTVPDSPGAPYLSVNGGLRRHLGVDGSLLSDLIRTTARSRPLPTTILVIHAQQLIEVRLIRTGTTTQAFCRPCGRPGGLSLRELQVMAELTRGLTNREIAGRLSIAVRTVATHIEHILAKLDLPNRAAAAARAAAWGLEPLQGHARGSGLRSGRMT</sequence>
<dbReference type="PROSITE" id="PS50043">
    <property type="entry name" value="HTH_LUXR_2"/>
    <property type="match status" value="1"/>
</dbReference>
<dbReference type="GO" id="GO:0003677">
    <property type="term" value="F:DNA binding"/>
    <property type="evidence" value="ECO:0007669"/>
    <property type="project" value="UniProtKB-KW"/>
</dbReference>
<feature type="domain" description="HTH luxR-type" evidence="4">
    <location>
        <begin position="267"/>
        <end position="332"/>
    </location>
</feature>
<evidence type="ECO:0000259" key="4">
    <source>
        <dbReference type="PROSITE" id="PS50043"/>
    </source>
</evidence>
<dbReference type="PANTHER" id="PTHR44688">
    <property type="entry name" value="DNA-BINDING TRANSCRIPTIONAL ACTIVATOR DEVR_DOSR"/>
    <property type="match status" value="1"/>
</dbReference>
<dbReference type="GO" id="GO:0006355">
    <property type="term" value="P:regulation of DNA-templated transcription"/>
    <property type="evidence" value="ECO:0007669"/>
    <property type="project" value="InterPro"/>
</dbReference>
<comment type="caution">
    <text evidence="5">The sequence shown here is derived from an EMBL/GenBank/DDBJ whole genome shotgun (WGS) entry which is preliminary data.</text>
</comment>
<dbReference type="InterPro" id="IPR036388">
    <property type="entry name" value="WH-like_DNA-bd_sf"/>
</dbReference>
<dbReference type="RefSeq" id="WP_244201675.1">
    <property type="nucleotide sequence ID" value="NZ_MCGQ01000001.1"/>
</dbReference>